<feature type="compositionally biased region" description="Acidic residues" evidence="5">
    <location>
        <begin position="407"/>
        <end position="418"/>
    </location>
</feature>
<evidence type="ECO:0000256" key="3">
    <source>
        <dbReference type="ARBA" id="ARBA00023204"/>
    </source>
</evidence>
<accession>A0A225WCJ6</accession>
<dbReference type="Pfam" id="PF12253">
    <property type="entry name" value="CAF1A_dimeriz"/>
    <property type="match status" value="1"/>
</dbReference>
<dbReference type="PANTHER" id="PTHR15272:SF0">
    <property type="entry name" value="CHROMATIN ASSEMBLY FACTOR 1 SUBUNIT A"/>
    <property type="match status" value="1"/>
</dbReference>
<feature type="region of interest" description="Disordered" evidence="5">
    <location>
        <begin position="1006"/>
        <end position="1038"/>
    </location>
</feature>
<feature type="compositionally biased region" description="Basic residues" evidence="5">
    <location>
        <begin position="1071"/>
        <end position="1090"/>
    </location>
</feature>
<keyword evidence="3" id="KW-0234">DNA repair</keyword>
<feature type="compositionally biased region" description="Basic and acidic residues" evidence="5">
    <location>
        <begin position="804"/>
        <end position="849"/>
    </location>
</feature>
<evidence type="ECO:0000256" key="4">
    <source>
        <dbReference type="ARBA" id="ARBA00023242"/>
    </source>
</evidence>
<feature type="compositionally biased region" description="Basic and acidic residues" evidence="5">
    <location>
        <begin position="1272"/>
        <end position="1282"/>
    </location>
</feature>
<organism evidence="7 8">
    <name type="scientific">Phytophthora megakarya</name>
    <dbReference type="NCBI Taxonomy" id="4795"/>
    <lineage>
        <taxon>Eukaryota</taxon>
        <taxon>Sar</taxon>
        <taxon>Stramenopiles</taxon>
        <taxon>Oomycota</taxon>
        <taxon>Peronosporomycetes</taxon>
        <taxon>Peronosporales</taxon>
        <taxon>Peronosporaceae</taxon>
        <taxon>Phytophthora</taxon>
    </lineage>
</organism>
<proteinExistence type="predicted"/>
<feature type="region of interest" description="Disordered" evidence="5">
    <location>
        <begin position="1056"/>
        <end position="1090"/>
    </location>
</feature>
<feature type="compositionally biased region" description="Polar residues" evidence="5">
    <location>
        <begin position="1214"/>
        <end position="1225"/>
    </location>
</feature>
<dbReference type="GO" id="GO:0006281">
    <property type="term" value="P:DNA repair"/>
    <property type="evidence" value="ECO:0007669"/>
    <property type="project" value="UniProtKB-KW"/>
</dbReference>
<dbReference type="OrthoDB" id="79480at2759"/>
<feature type="compositionally biased region" description="Low complexity" evidence="5">
    <location>
        <begin position="39"/>
        <end position="53"/>
    </location>
</feature>
<feature type="domain" description="Chromatin assembly factor 1 subunit A dimerization" evidence="6">
    <location>
        <begin position="965"/>
        <end position="1034"/>
    </location>
</feature>
<dbReference type="STRING" id="4795.A0A225WCJ6"/>
<dbReference type="GO" id="GO:0033186">
    <property type="term" value="C:CAF-1 complex"/>
    <property type="evidence" value="ECO:0007669"/>
    <property type="project" value="TreeGrafter"/>
</dbReference>
<evidence type="ECO:0000259" key="6">
    <source>
        <dbReference type="Pfam" id="PF12253"/>
    </source>
</evidence>
<comment type="caution">
    <text evidence="7">The sequence shown here is derived from an EMBL/GenBank/DDBJ whole genome shotgun (WGS) entry which is preliminary data.</text>
</comment>
<evidence type="ECO:0000313" key="7">
    <source>
        <dbReference type="EMBL" id="OWZ15451.1"/>
    </source>
</evidence>
<keyword evidence="2" id="KW-0227">DNA damage</keyword>
<gene>
    <name evidence="7" type="ORF">PHMEG_00010898</name>
</gene>
<reference evidence="8" key="1">
    <citation type="submission" date="2017-03" db="EMBL/GenBank/DDBJ databases">
        <title>Phytopthora megakarya and P. palmivora, two closely related causual agents of cacao black pod achieved similar genome size and gene model numbers by different mechanisms.</title>
        <authorList>
            <person name="Ali S."/>
            <person name="Shao J."/>
            <person name="Larry D.J."/>
            <person name="Kronmiller B."/>
            <person name="Shen D."/>
            <person name="Strem M.D."/>
            <person name="Melnick R.L."/>
            <person name="Guiltinan M.J."/>
            <person name="Tyler B.M."/>
            <person name="Meinhardt L.W."/>
            <person name="Bailey B.A."/>
        </authorList>
    </citation>
    <scope>NUCLEOTIDE SEQUENCE [LARGE SCALE GENOMIC DNA]</scope>
    <source>
        <strain evidence="8">zdho120</strain>
    </source>
</reference>
<feature type="region of interest" description="Disordered" evidence="5">
    <location>
        <begin position="196"/>
        <end position="218"/>
    </location>
</feature>
<feature type="region of interest" description="Disordered" evidence="5">
    <location>
        <begin position="25"/>
        <end position="91"/>
    </location>
</feature>
<feature type="compositionally biased region" description="Low complexity" evidence="5">
    <location>
        <begin position="333"/>
        <end position="344"/>
    </location>
</feature>
<feature type="compositionally biased region" description="Basic residues" evidence="5">
    <location>
        <begin position="521"/>
        <end position="530"/>
    </location>
</feature>
<evidence type="ECO:0000256" key="1">
    <source>
        <dbReference type="ARBA" id="ARBA00004123"/>
    </source>
</evidence>
<feature type="compositionally biased region" description="Polar residues" evidence="5">
    <location>
        <begin position="1192"/>
        <end position="1205"/>
    </location>
</feature>
<dbReference type="PANTHER" id="PTHR15272">
    <property type="entry name" value="CHROMATIN ASSEMBLY FACTOR 1 SUBUNIT A CAF-1 SUBUNIT A"/>
    <property type="match status" value="1"/>
</dbReference>
<dbReference type="EMBL" id="NBNE01001120">
    <property type="protein sequence ID" value="OWZ15451.1"/>
    <property type="molecule type" value="Genomic_DNA"/>
</dbReference>
<evidence type="ECO:0000256" key="5">
    <source>
        <dbReference type="SAM" id="MobiDB-lite"/>
    </source>
</evidence>
<feature type="compositionally biased region" description="Low complexity" evidence="5">
    <location>
        <begin position="1226"/>
        <end position="1248"/>
    </location>
</feature>
<dbReference type="GO" id="GO:0005634">
    <property type="term" value="C:nucleus"/>
    <property type="evidence" value="ECO:0007669"/>
    <property type="project" value="UniProtKB-SubCell"/>
</dbReference>
<feature type="region of interest" description="Disordered" evidence="5">
    <location>
        <begin position="458"/>
        <end position="540"/>
    </location>
</feature>
<dbReference type="InterPro" id="IPR022043">
    <property type="entry name" value="CAF1A_DD"/>
</dbReference>
<feature type="region of interest" description="Disordered" evidence="5">
    <location>
        <begin position="162"/>
        <end position="182"/>
    </location>
</feature>
<feature type="region of interest" description="Disordered" evidence="5">
    <location>
        <begin position="314"/>
        <end position="434"/>
    </location>
</feature>
<evidence type="ECO:0000256" key="2">
    <source>
        <dbReference type="ARBA" id="ARBA00022763"/>
    </source>
</evidence>
<evidence type="ECO:0000313" key="8">
    <source>
        <dbReference type="Proteomes" id="UP000198211"/>
    </source>
</evidence>
<name>A0A225WCJ6_9STRA</name>
<dbReference type="Proteomes" id="UP000198211">
    <property type="component" value="Unassembled WGS sequence"/>
</dbReference>
<dbReference type="GO" id="GO:0006334">
    <property type="term" value="P:nucleosome assembly"/>
    <property type="evidence" value="ECO:0007669"/>
    <property type="project" value="TreeGrafter"/>
</dbReference>
<feature type="compositionally biased region" description="Polar residues" evidence="5">
    <location>
        <begin position="511"/>
        <end position="520"/>
    </location>
</feature>
<keyword evidence="4" id="KW-0539">Nucleus</keyword>
<feature type="region of interest" description="Disordered" evidence="5">
    <location>
        <begin position="804"/>
        <end position="854"/>
    </location>
</feature>
<feature type="compositionally biased region" description="Basic residues" evidence="5">
    <location>
        <begin position="363"/>
        <end position="393"/>
    </location>
</feature>
<feature type="region of interest" description="Disordered" evidence="5">
    <location>
        <begin position="1139"/>
        <end position="1289"/>
    </location>
</feature>
<sequence>MARANGVTCRECGCLNFSSEHEVCDKCRSNSPTFRPTARRSSNSHGSVSASNSRRNENAHSNGKKRRYDATPNASNKQSDTPPKKHPDVIDLISDDDEDVVVQKVVHKPKERHDLFQSRVFPTMAFYANDFPTIEEGTMMRKKMVDKDLAHSQSTVRRATTLRTPPAASQPIPQVQDKTEPTPPIKEKEIVAKTTQNEIQADATSVDRQKQSEVEDSEVGPMFQSRVFDSVEFHAADFATVFDGLATYIDTLLEATWQRCVSAAFLAISQHPTPRITPAMTFIPLDPSKLTVCVDLCPTQQKKGAKQATMFSFFSPKKPGQESDENTAESEAKSAAAQGASPAAKTEVAANSVAKTAPEGKKKAVSAKAKAKAKLRAKAKGKTKASPKLKPKTKKEPIRFTSPHAVDDEDDDVEDGEDVFNTPEAKRARAELETGGDIVPAGALISGDAVVEDTDIVDVSDDDATANGIGGEDAGTKDADESEKGVVDLTAAAENNDKKPRGKAPTRTPAARNSKTPTKTPSKRLQKMKQKAAAEAKPTPVEPLDPAIQARVDTYKLKTDELTRQYSDLFQSKQERDAIMQDIYGAGLDCDLDVIVDHKKAQHALVETWQKLRTQAHRTNNAADAALPSSVEFPHEAKCLIVKGIQGRTASLSEITSDLLTLFKKNADDTDVNMESQEQTSSFDTVMVNKAVSLALEMEIKMLAQRTPHGVRPTKANLFEDTSAEALWAWEVGNLEKYFADDAQKVVKRMRKHRKRLGQQLKTLARVVQLLHQKPVDAAKVSGEEAKVAKFGFAVDAELQKAKEKEAKEQGKRNAVEEKRRHELERQQAKEAKDEEKLKRKREEEEKKKGMAAKRQKMFSKLFKAPPANSAGTSVSAIDMTGDHDMEKTMDAVEDTSAKIAKMDAAISFLGFSGDASSSSPRTVSHQSIFSSLKGKRDAISMQGDKFYNGWSAQRHRDSKLGGMKLLQFYENNRPAYYGTFSTRSLLFRGGRRPLAQYSKFDYTVDSDDEWEEEEPGESLSDDDNDGEESDEDNLDYEDQWLAYEDEVDYMDDVNTEDDPMELGEGQSLTTKHKLPSQLQKKRLKAKAVKPAKLEPQIIGPFWYSDNENSCGDGHSSGSVGELLCEPVFESTLMRKAREYEEEQERLEAVRQEQQQKKEQQEQEKLIAQEKKAQEAKEKAAADIAKPVVKTGKSTPVMPTSTPQKATPHKVAPQKTSTQMTSAKQSAASLSPAKSTAAASSSSSPTAPQIDSFFKKMTGPVPVPPKPQQPKATDEQKPKDGSVEVITVD</sequence>
<keyword evidence="8" id="KW-1185">Reference proteome</keyword>
<comment type="subcellular location">
    <subcellularLocation>
        <location evidence="1">Nucleus</location>
    </subcellularLocation>
</comment>
<protein>
    <recommendedName>
        <fullName evidence="6">Chromatin assembly factor 1 subunit A dimerization domain-containing protein</fullName>
    </recommendedName>
</protein>
<feature type="compositionally biased region" description="Basic and acidic residues" evidence="5">
    <location>
        <begin position="474"/>
        <end position="486"/>
    </location>
</feature>
<feature type="compositionally biased region" description="Polar residues" evidence="5">
    <location>
        <begin position="72"/>
        <end position="81"/>
    </location>
</feature>
<feature type="compositionally biased region" description="Basic and acidic residues" evidence="5">
    <location>
        <begin position="1146"/>
        <end position="1181"/>
    </location>
</feature>